<comment type="pathway">
    <text evidence="4">Phospholipid metabolism.</text>
</comment>
<dbReference type="Pfam" id="PF13649">
    <property type="entry name" value="Methyltransf_25"/>
    <property type="match status" value="1"/>
</dbReference>
<sequence>MVEINKSEKMNEFFNKRAASYDEYMKNNVNNFEEFYKTIADPIIKTNEKIKILDIGCGTGLELKYIFEKAPNARIIGVDVSAEMLEILLKKYQDKVDQINVVKDSYLTLEFGENKFDYVVSVMTIHHLLYDTKKKLYTKILKSLNNNGKYIEGDYVVSEGKEKRLLKQFKKQMNQENLTDGFFHIDIPFSIKTQEKLFKEVGYRKFDLIFKKKEAAIYVGVK</sequence>
<dbReference type="AlphaFoldDB" id="A0A1C0A7M4"/>
<protein>
    <recommendedName>
        <fullName evidence="6">Methyltransferase domain-containing protein</fullName>
    </recommendedName>
</protein>
<dbReference type="Proteomes" id="UP000093514">
    <property type="component" value="Unassembled WGS sequence"/>
</dbReference>
<evidence type="ECO:0000256" key="5">
    <source>
        <dbReference type="ARBA" id="ARBA00047622"/>
    </source>
</evidence>
<comment type="catalytic activity">
    <reaction evidence="5">
        <text>phosphoethanolamine + S-adenosyl-L-methionine = N-methylethanolamine phosphate + S-adenosyl-L-homocysteine + H(+)</text>
        <dbReference type="Rhea" id="RHEA:20365"/>
        <dbReference type="ChEBI" id="CHEBI:15378"/>
        <dbReference type="ChEBI" id="CHEBI:57781"/>
        <dbReference type="ChEBI" id="CHEBI:57856"/>
        <dbReference type="ChEBI" id="CHEBI:58190"/>
        <dbReference type="ChEBI" id="CHEBI:59789"/>
        <dbReference type="EC" id="2.1.1.103"/>
    </reaction>
    <physiologicalReaction direction="left-to-right" evidence="5">
        <dbReference type="Rhea" id="RHEA:20366"/>
    </physiologicalReaction>
</comment>
<dbReference type="InterPro" id="IPR041698">
    <property type="entry name" value="Methyltransf_25"/>
</dbReference>
<gene>
    <name evidence="7" type="ORF">U472_09650</name>
</gene>
<reference evidence="8" key="1">
    <citation type="submission" date="2016-07" db="EMBL/GenBank/DDBJ databases">
        <authorList>
            <person name="Florea S."/>
            <person name="Webb J.S."/>
            <person name="Jaromczyk J."/>
            <person name="Schardl C.L."/>
        </authorList>
    </citation>
    <scope>NUCLEOTIDE SEQUENCE [LARGE SCALE GENOMIC DNA]</scope>
    <source>
        <strain evidence="8">Z6</strain>
    </source>
</reference>
<accession>A0A1C0A7M4</accession>
<dbReference type="CDD" id="cd02440">
    <property type="entry name" value="AdoMet_MTases"/>
    <property type="match status" value="1"/>
</dbReference>
<evidence type="ECO:0000313" key="7">
    <source>
        <dbReference type="EMBL" id="OCL26265.1"/>
    </source>
</evidence>
<dbReference type="PANTHER" id="PTHR44307:SF2">
    <property type="entry name" value="PHOSPHOETHANOLAMINE METHYLTRANSFERASE ISOFORM X1"/>
    <property type="match status" value="1"/>
</dbReference>
<keyword evidence="3" id="KW-0808">Transferase</keyword>
<dbReference type="OrthoDB" id="465705at2"/>
<dbReference type="GO" id="GO:0000234">
    <property type="term" value="F:phosphoethanolamine N-methyltransferase activity"/>
    <property type="evidence" value="ECO:0007669"/>
    <property type="project" value="UniProtKB-EC"/>
</dbReference>
<evidence type="ECO:0000259" key="6">
    <source>
        <dbReference type="Pfam" id="PF13649"/>
    </source>
</evidence>
<organism evidence="7 8">
    <name type="scientific">Orenia metallireducens</name>
    <dbReference type="NCBI Taxonomy" id="1413210"/>
    <lineage>
        <taxon>Bacteria</taxon>
        <taxon>Bacillati</taxon>
        <taxon>Bacillota</taxon>
        <taxon>Clostridia</taxon>
        <taxon>Halanaerobiales</taxon>
        <taxon>Halobacteroidaceae</taxon>
        <taxon>Orenia</taxon>
    </lineage>
</organism>
<proteinExistence type="predicted"/>
<keyword evidence="2" id="KW-0489">Methyltransferase</keyword>
<evidence type="ECO:0000256" key="1">
    <source>
        <dbReference type="ARBA" id="ARBA00005189"/>
    </source>
</evidence>
<evidence type="ECO:0000313" key="8">
    <source>
        <dbReference type="Proteomes" id="UP000093514"/>
    </source>
</evidence>
<comment type="pathway">
    <text evidence="1">Lipid metabolism.</text>
</comment>
<dbReference type="EMBL" id="LWDV01000009">
    <property type="protein sequence ID" value="OCL26265.1"/>
    <property type="molecule type" value="Genomic_DNA"/>
</dbReference>
<name>A0A1C0A7M4_9FIRM</name>
<feature type="domain" description="Methyltransferase" evidence="6">
    <location>
        <begin position="52"/>
        <end position="148"/>
    </location>
</feature>
<dbReference type="PANTHER" id="PTHR44307">
    <property type="entry name" value="PHOSPHOETHANOLAMINE METHYLTRANSFERASE"/>
    <property type="match status" value="1"/>
</dbReference>
<dbReference type="Gene3D" id="3.40.50.150">
    <property type="entry name" value="Vaccinia Virus protein VP39"/>
    <property type="match status" value="1"/>
</dbReference>
<dbReference type="GO" id="GO:0032259">
    <property type="term" value="P:methylation"/>
    <property type="evidence" value="ECO:0007669"/>
    <property type="project" value="UniProtKB-KW"/>
</dbReference>
<dbReference type="RefSeq" id="WP_068717917.1">
    <property type="nucleotide sequence ID" value="NZ_LWDV01000009.1"/>
</dbReference>
<comment type="caution">
    <text evidence="7">The sequence shown here is derived from an EMBL/GenBank/DDBJ whole genome shotgun (WGS) entry which is preliminary data.</text>
</comment>
<keyword evidence="8" id="KW-1185">Reference proteome</keyword>
<reference evidence="7 8" key="2">
    <citation type="submission" date="2016-08" db="EMBL/GenBank/DDBJ databases">
        <title>Orenia metallireducens sp. nov. strain Z6, a Novel Metal-reducing Firmicute from the Deep Subsurface.</title>
        <authorList>
            <person name="Maxim B.I."/>
            <person name="Kenneth K."/>
            <person name="Flynn T.M."/>
            <person name="Oloughlin E.J."/>
            <person name="Locke R.A."/>
            <person name="Weber J.R."/>
            <person name="Egan S.M."/>
            <person name="Mackie R.I."/>
            <person name="Cann I.K."/>
        </authorList>
    </citation>
    <scope>NUCLEOTIDE SEQUENCE [LARGE SCALE GENOMIC DNA]</scope>
    <source>
        <strain evidence="7 8">Z6</strain>
    </source>
</reference>
<dbReference type="InterPro" id="IPR029063">
    <property type="entry name" value="SAM-dependent_MTases_sf"/>
</dbReference>
<evidence type="ECO:0000256" key="2">
    <source>
        <dbReference type="ARBA" id="ARBA00022603"/>
    </source>
</evidence>
<dbReference type="SUPFAM" id="SSF53335">
    <property type="entry name" value="S-adenosyl-L-methionine-dependent methyltransferases"/>
    <property type="match status" value="1"/>
</dbReference>
<evidence type="ECO:0000256" key="4">
    <source>
        <dbReference type="ARBA" id="ARBA00025707"/>
    </source>
</evidence>
<evidence type="ECO:0000256" key="3">
    <source>
        <dbReference type="ARBA" id="ARBA00022679"/>
    </source>
</evidence>